<evidence type="ECO:0000313" key="1">
    <source>
        <dbReference type="EMBL" id="MAA14388.1"/>
    </source>
</evidence>
<sequence>MASGSGDMPDLVKCRNISLLLDALELRGEDEDVRRVFLQPSRERMELLRWVLISADPSKASMGYISLPTEENELCQCLVNVLMQLNCLPDDKYEDFVRGTCDSEEQLQLWIKLLKTAEWAQDKH</sequence>
<accession>A0A224Y9L4</accession>
<proteinExistence type="predicted"/>
<reference evidence="1" key="1">
    <citation type="journal article" date="2017" name="Parasit. Vectors">
        <title>Sialotranscriptomics of Rhipicephalus zambeziensis reveals intricate expression profiles of secretory proteins and suggests tight temporal transcriptional regulation during blood-feeding.</title>
        <authorList>
            <person name="de Castro M.H."/>
            <person name="de Klerk D."/>
            <person name="Pienaar R."/>
            <person name="Rees D.J.G."/>
            <person name="Mans B.J."/>
        </authorList>
    </citation>
    <scope>NUCLEOTIDE SEQUENCE</scope>
    <source>
        <tissue evidence="1">Salivary glands</tissue>
    </source>
</reference>
<dbReference type="EMBL" id="GFPF01003242">
    <property type="protein sequence ID" value="MAA14388.1"/>
    <property type="molecule type" value="Transcribed_RNA"/>
</dbReference>
<name>A0A224Y9L4_9ACAR</name>
<dbReference type="AlphaFoldDB" id="A0A224Y9L4"/>
<protein>
    <submittedName>
        <fullName evidence="1">Uncharacterized protein</fullName>
    </submittedName>
</protein>
<organism evidence="1">
    <name type="scientific">Rhipicephalus zambeziensis</name>
    <dbReference type="NCBI Taxonomy" id="60191"/>
    <lineage>
        <taxon>Eukaryota</taxon>
        <taxon>Metazoa</taxon>
        <taxon>Ecdysozoa</taxon>
        <taxon>Arthropoda</taxon>
        <taxon>Chelicerata</taxon>
        <taxon>Arachnida</taxon>
        <taxon>Acari</taxon>
        <taxon>Parasitiformes</taxon>
        <taxon>Ixodida</taxon>
        <taxon>Ixodoidea</taxon>
        <taxon>Ixodidae</taxon>
        <taxon>Rhipicephalinae</taxon>
        <taxon>Rhipicephalus</taxon>
        <taxon>Rhipicephalus</taxon>
    </lineage>
</organism>